<evidence type="ECO:0000256" key="3">
    <source>
        <dbReference type="ARBA" id="ARBA00022833"/>
    </source>
</evidence>
<dbReference type="GO" id="GO:0008270">
    <property type="term" value="F:zinc ion binding"/>
    <property type="evidence" value="ECO:0007669"/>
    <property type="project" value="UniProtKB-KW"/>
</dbReference>
<feature type="region of interest" description="Disordered" evidence="5">
    <location>
        <begin position="122"/>
        <end position="154"/>
    </location>
</feature>
<dbReference type="PANTHER" id="PTHR15898:SF13">
    <property type="entry name" value="BIFUNCTIONAL APOPTOSIS REGULATOR"/>
    <property type="match status" value="1"/>
</dbReference>
<comment type="caution">
    <text evidence="7">The sequence shown here is derived from an EMBL/GenBank/DDBJ whole genome shotgun (WGS) entry which is preliminary data.</text>
</comment>
<dbReference type="Proteomes" id="UP000234275">
    <property type="component" value="Unassembled WGS sequence"/>
</dbReference>
<feature type="domain" description="RING-type" evidence="6">
    <location>
        <begin position="50"/>
        <end position="91"/>
    </location>
</feature>
<dbReference type="PANTHER" id="PTHR15898">
    <property type="entry name" value="BIFUNCTIONAL APOPTOSIS REGULATOR"/>
    <property type="match status" value="1"/>
</dbReference>
<feature type="compositionally biased region" description="Acidic residues" evidence="5">
    <location>
        <begin position="369"/>
        <end position="379"/>
    </location>
</feature>
<dbReference type="PROSITE" id="PS50089">
    <property type="entry name" value="ZF_RING_2"/>
    <property type="match status" value="1"/>
</dbReference>
<protein>
    <recommendedName>
        <fullName evidence="6">RING-type domain-containing protein</fullName>
    </recommendedName>
</protein>
<evidence type="ECO:0000256" key="2">
    <source>
        <dbReference type="ARBA" id="ARBA00022771"/>
    </source>
</evidence>
<dbReference type="SUPFAM" id="SSF57850">
    <property type="entry name" value="RING/U-box"/>
    <property type="match status" value="1"/>
</dbReference>
<dbReference type="AlphaFoldDB" id="A0A2I2GNK6"/>
<dbReference type="EMBL" id="MSFO01000001">
    <property type="protein sequence ID" value="PLB54465.1"/>
    <property type="molecule type" value="Genomic_DNA"/>
</dbReference>
<dbReference type="RefSeq" id="XP_024709767.1">
    <property type="nucleotide sequence ID" value="XM_024854270.1"/>
</dbReference>
<dbReference type="GO" id="GO:0005634">
    <property type="term" value="C:nucleus"/>
    <property type="evidence" value="ECO:0007669"/>
    <property type="project" value="TreeGrafter"/>
</dbReference>
<proteinExistence type="predicted"/>
<feature type="compositionally biased region" description="Polar residues" evidence="5">
    <location>
        <begin position="1"/>
        <end position="17"/>
    </location>
</feature>
<keyword evidence="3" id="KW-0862">Zinc</keyword>
<feature type="compositionally biased region" description="Basic and acidic residues" evidence="5">
    <location>
        <begin position="313"/>
        <end position="328"/>
    </location>
</feature>
<feature type="compositionally biased region" description="Acidic residues" evidence="5">
    <location>
        <begin position="296"/>
        <end position="312"/>
    </location>
</feature>
<evidence type="ECO:0000256" key="5">
    <source>
        <dbReference type="SAM" id="MobiDB-lite"/>
    </source>
</evidence>
<evidence type="ECO:0000259" key="6">
    <source>
        <dbReference type="PROSITE" id="PS50089"/>
    </source>
</evidence>
<feature type="compositionally biased region" description="Polar residues" evidence="5">
    <location>
        <begin position="457"/>
        <end position="489"/>
    </location>
</feature>
<keyword evidence="1" id="KW-0479">Metal-binding</keyword>
<organism evidence="7 8">
    <name type="scientific">Aspergillus steynii IBT 23096</name>
    <dbReference type="NCBI Taxonomy" id="1392250"/>
    <lineage>
        <taxon>Eukaryota</taxon>
        <taxon>Fungi</taxon>
        <taxon>Dikarya</taxon>
        <taxon>Ascomycota</taxon>
        <taxon>Pezizomycotina</taxon>
        <taxon>Eurotiomycetes</taxon>
        <taxon>Eurotiomycetidae</taxon>
        <taxon>Eurotiales</taxon>
        <taxon>Aspergillaceae</taxon>
        <taxon>Aspergillus</taxon>
        <taxon>Aspergillus subgen. Circumdati</taxon>
    </lineage>
</organism>
<gene>
    <name evidence="7" type="ORF">P170DRAFT_505223</name>
</gene>
<dbReference type="InterPro" id="IPR013083">
    <property type="entry name" value="Znf_RING/FYVE/PHD"/>
</dbReference>
<keyword evidence="8" id="KW-1185">Reference proteome</keyword>
<reference evidence="7 8" key="1">
    <citation type="submission" date="2016-12" db="EMBL/GenBank/DDBJ databases">
        <title>The genomes of Aspergillus section Nigri reveals drivers in fungal speciation.</title>
        <authorList>
            <consortium name="DOE Joint Genome Institute"/>
            <person name="Vesth T.C."/>
            <person name="Nybo J."/>
            <person name="Theobald S."/>
            <person name="Brandl J."/>
            <person name="Frisvad J.C."/>
            <person name="Nielsen K.F."/>
            <person name="Lyhne E.K."/>
            <person name="Kogle M.E."/>
            <person name="Kuo A."/>
            <person name="Riley R."/>
            <person name="Clum A."/>
            <person name="Nolan M."/>
            <person name="Lipzen A."/>
            <person name="Salamov A."/>
            <person name="Henrissat B."/>
            <person name="Wiebenga A."/>
            <person name="De Vries R.P."/>
            <person name="Grigoriev I.V."/>
            <person name="Mortensen U.H."/>
            <person name="Andersen M.R."/>
            <person name="Baker S.E."/>
        </authorList>
    </citation>
    <scope>NUCLEOTIDE SEQUENCE [LARGE SCALE GENOMIC DNA]</scope>
    <source>
        <strain evidence="7 8">IBT 23096</strain>
    </source>
</reference>
<dbReference type="InterPro" id="IPR001841">
    <property type="entry name" value="Znf_RING"/>
</dbReference>
<dbReference type="CDD" id="cd16568">
    <property type="entry name" value="RING-HC_ScPSH1-like"/>
    <property type="match status" value="1"/>
</dbReference>
<feature type="region of interest" description="Disordered" evidence="5">
    <location>
        <begin position="1"/>
        <end position="34"/>
    </location>
</feature>
<evidence type="ECO:0000313" key="8">
    <source>
        <dbReference type="Proteomes" id="UP000234275"/>
    </source>
</evidence>
<feature type="compositionally biased region" description="Acidic residues" evidence="5">
    <location>
        <begin position="431"/>
        <end position="443"/>
    </location>
</feature>
<keyword evidence="2 4" id="KW-0863">Zinc-finger</keyword>
<feature type="compositionally biased region" description="Polar residues" evidence="5">
    <location>
        <begin position="381"/>
        <end position="396"/>
    </location>
</feature>
<dbReference type="VEuPathDB" id="FungiDB:P170DRAFT_505223"/>
<dbReference type="OrthoDB" id="6105938at2759"/>
<dbReference type="GeneID" id="36561976"/>
<evidence type="ECO:0000313" key="7">
    <source>
        <dbReference type="EMBL" id="PLB54465.1"/>
    </source>
</evidence>
<evidence type="ECO:0000256" key="1">
    <source>
        <dbReference type="ARBA" id="ARBA00022723"/>
    </source>
</evidence>
<feature type="region of interest" description="Disordered" evidence="5">
    <location>
        <begin position="288"/>
        <end position="521"/>
    </location>
</feature>
<feature type="compositionally biased region" description="Basic and acidic residues" evidence="5">
    <location>
        <begin position="122"/>
        <end position="151"/>
    </location>
</feature>
<sequence length="521" mass="56752">MSPTPAGPASSTGSNHVNGARDAVESAGDTSGLSQTLQGHVDDIRTLIQCGVCIRPLYEPFTLVCGHTFCYTCLTSWFGSGRSNKTCPDCRAPVKSEPSPAYLVRAVVQLFTSRAELLDKGETTAEHIHHQREEAAKIDRDKKNPHPREGGLFKGTFNKARLPPAAPVVDLEDGVVRCPICAWELEEDSNCIQCGYRQDEGSVTDTSDYSSDDLDENSEMTDYLDDEAEDGFNGADDFDYNGFYDGVPIDAMPFDLQHLYEMHRNHYPHQRPNLSRHGITSDDWDGHDVMSAVHDSEDDDDLDDTDMDSFIDDGEHYGHGEYDSESDRSTVVGAPDNSTQDHYGEDSHQYSDIPTPLLGDLSDSSSDSTSDEGDEDVDDIPTSQIGTLLSDSSPIITGTEGDGNIDDIPTSEIGTLLSDADSVSGITGTEGDGDDDDGSEDDEPIRPAVSGNRRRPNTWTAHVSNSPARPWRMNSNGRPAQSRGTSNARNRPPAGSSMANAIRLEDDSDEGPVRPSRRARR</sequence>
<dbReference type="Pfam" id="PF00097">
    <property type="entry name" value="zf-C3HC4"/>
    <property type="match status" value="1"/>
</dbReference>
<dbReference type="SMART" id="SM00184">
    <property type="entry name" value="RING"/>
    <property type="match status" value="1"/>
</dbReference>
<dbReference type="InterPro" id="IPR017907">
    <property type="entry name" value="Znf_RING_CS"/>
</dbReference>
<feature type="compositionally biased region" description="Low complexity" evidence="5">
    <location>
        <begin position="358"/>
        <end position="368"/>
    </location>
</feature>
<dbReference type="STRING" id="1392250.A0A2I2GNK6"/>
<dbReference type="PROSITE" id="PS00518">
    <property type="entry name" value="ZF_RING_1"/>
    <property type="match status" value="1"/>
</dbReference>
<dbReference type="GO" id="GO:0043161">
    <property type="term" value="P:proteasome-mediated ubiquitin-dependent protein catabolic process"/>
    <property type="evidence" value="ECO:0007669"/>
    <property type="project" value="TreeGrafter"/>
</dbReference>
<dbReference type="Gene3D" id="3.30.40.10">
    <property type="entry name" value="Zinc/RING finger domain, C3HC4 (zinc finger)"/>
    <property type="match status" value="1"/>
</dbReference>
<dbReference type="InterPro" id="IPR018957">
    <property type="entry name" value="Znf_C3HC4_RING-type"/>
</dbReference>
<accession>A0A2I2GNK6</accession>
<dbReference type="GO" id="GO:0061630">
    <property type="term" value="F:ubiquitin protein ligase activity"/>
    <property type="evidence" value="ECO:0007669"/>
    <property type="project" value="TreeGrafter"/>
</dbReference>
<evidence type="ECO:0000256" key="4">
    <source>
        <dbReference type="PROSITE-ProRule" id="PRU00175"/>
    </source>
</evidence>
<name>A0A2I2GNK6_9EURO</name>